<dbReference type="EMBL" id="JAHWGI010001434">
    <property type="protein sequence ID" value="KAK3932172.1"/>
    <property type="molecule type" value="Genomic_DNA"/>
</dbReference>
<organism evidence="2 3">
    <name type="scientific">Frankliniella fusca</name>
    <dbReference type="NCBI Taxonomy" id="407009"/>
    <lineage>
        <taxon>Eukaryota</taxon>
        <taxon>Metazoa</taxon>
        <taxon>Ecdysozoa</taxon>
        <taxon>Arthropoda</taxon>
        <taxon>Hexapoda</taxon>
        <taxon>Insecta</taxon>
        <taxon>Pterygota</taxon>
        <taxon>Neoptera</taxon>
        <taxon>Paraneoptera</taxon>
        <taxon>Thysanoptera</taxon>
        <taxon>Terebrantia</taxon>
        <taxon>Thripoidea</taxon>
        <taxon>Thripidae</taxon>
        <taxon>Frankliniella</taxon>
    </lineage>
</organism>
<evidence type="ECO:0000256" key="1">
    <source>
        <dbReference type="SAM" id="MobiDB-lite"/>
    </source>
</evidence>
<protein>
    <submittedName>
        <fullName evidence="2">WD repeat-containing protein on Y chromosome</fullName>
    </submittedName>
</protein>
<sequence>MTGQFATMCQSVCGSCGPRRRGVSAVPRAPPGPARPAQAAGRRHATPRPATPRGSHPAPHSVEAQVCATLGGCRVEPVEPPPLPSPSPNRRDATQGAAAVAPMVTATRHSSVPDSKTGPAPAAARGALEVGGAQERQGLGHGSAAEAAERHHVPGPRPAAPC</sequence>
<evidence type="ECO:0000313" key="3">
    <source>
        <dbReference type="Proteomes" id="UP001219518"/>
    </source>
</evidence>
<dbReference type="Proteomes" id="UP001219518">
    <property type="component" value="Unassembled WGS sequence"/>
</dbReference>
<feature type="compositionally biased region" description="Pro residues" evidence="1">
    <location>
        <begin position="78"/>
        <end position="87"/>
    </location>
</feature>
<reference evidence="2" key="1">
    <citation type="submission" date="2021-07" db="EMBL/GenBank/DDBJ databases">
        <authorList>
            <person name="Catto M.A."/>
            <person name="Jacobson A."/>
            <person name="Kennedy G."/>
            <person name="Labadie P."/>
            <person name="Hunt B.G."/>
            <person name="Srinivasan R."/>
        </authorList>
    </citation>
    <scope>NUCLEOTIDE SEQUENCE</scope>
    <source>
        <strain evidence="2">PL_HMW_Pooled</strain>
        <tissue evidence="2">Head</tissue>
    </source>
</reference>
<name>A0AAE1I2B2_9NEOP</name>
<comment type="caution">
    <text evidence="2">The sequence shown here is derived from an EMBL/GenBank/DDBJ whole genome shotgun (WGS) entry which is preliminary data.</text>
</comment>
<evidence type="ECO:0000313" key="2">
    <source>
        <dbReference type="EMBL" id="KAK3932172.1"/>
    </source>
</evidence>
<proteinExistence type="predicted"/>
<accession>A0AAE1I2B2</accession>
<keyword evidence="3" id="KW-1185">Reference proteome</keyword>
<gene>
    <name evidence="2" type="ORF">KUF71_011500</name>
</gene>
<dbReference type="AlphaFoldDB" id="A0AAE1I2B2"/>
<reference evidence="2" key="2">
    <citation type="journal article" date="2023" name="BMC Genomics">
        <title>Pest status, molecular evolution, and epigenetic factors derived from the genome assembly of Frankliniella fusca, a thysanopteran phytovirus vector.</title>
        <authorList>
            <person name="Catto M.A."/>
            <person name="Labadie P.E."/>
            <person name="Jacobson A.L."/>
            <person name="Kennedy G.G."/>
            <person name="Srinivasan R."/>
            <person name="Hunt B.G."/>
        </authorList>
    </citation>
    <scope>NUCLEOTIDE SEQUENCE</scope>
    <source>
        <strain evidence="2">PL_HMW_Pooled</strain>
    </source>
</reference>
<feature type="region of interest" description="Disordered" evidence="1">
    <location>
        <begin position="14"/>
        <end position="162"/>
    </location>
</feature>